<organism evidence="1 2">
    <name type="scientific">Paramuricea clavata</name>
    <name type="common">Red gorgonian</name>
    <name type="synonym">Violescent sea-whip</name>
    <dbReference type="NCBI Taxonomy" id="317549"/>
    <lineage>
        <taxon>Eukaryota</taxon>
        <taxon>Metazoa</taxon>
        <taxon>Cnidaria</taxon>
        <taxon>Anthozoa</taxon>
        <taxon>Octocorallia</taxon>
        <taxon>Malacalcyonacea</taxon>
        <taxon>Plexauridae</taxon>
        <taxon>Paramuricea</taxon>
    </lineage>
</organism>
<protein>
    <submittedName>
        <fullName evidence="1">Uncharacterized protein</fullName>
    </submittedName>
</protein>
<dbReference type="Proteomes" id="UP001152795">
    <property type="component" value="Unassembled WGS sequence"/>
</dbReference>
<dbReference type="EMBL" id="CACRXK020000490">
    <property type="protein sequence ID" value="CAB3982329.1"/>
    <property type="molecule type" value="Genomic_DNA"/>
</dbReference>
<comment type="caution">
    <text evidence="1">The sequence shown here is derived from an EMBL/GenBank/DDBJ whole genome shotgun (WGS) entry which is preliminary data.</text>
</comment>
<accession>A0A6S7G0T5</accession>
<keyword evidence="2" id="KW-1185">Reference proteome</keyword>
<reference evidence="1" key="1">
    <citation type="submission" date="2020-04" db="EMBL/GenBank/DDBJ databases">
        <authorList>
            <person name="Alioto T."/>
            <person name="Alioto T."/>
            <person name="Gomez Garrido J."/>
        </authorList>
    </citation>
    <scope>NUCLEOTIDE SEQUENCE</scope>
    <source>
        <strain evidence="1">A484AB</strain>
    </source>
</reference>
<gene>
    <name evidence="1" type="ORF">PACLA_8A060080</name>
</gene>
<name>A0A6S7G0T5_PARCT</name>
<dbReference type="AlphaFoldDB" id="A0A6S7G0T5"/>
<evidence type="ECO:0000313" key="2">
    <source>
        <dbReference type="Proteomes" id="UP001152795"/>
    </source>
</evidence>
<sequence>MDLTKEIKVFQSECCNGWHCKHEDCFVGEPEEKPEGPDIRQFCGHCKMGIYHFSQQNKRIERETKAKHTEEGPQFMYTGYQYCDGQYKYEYVNTGEIFGSITEPVDDLTINQIGLQWLAQRPCGVEVLVVPEKIKEDGEKKNKQTKIDKFLK</sequence>
<proteinExistence type="predicted"/>
<evidence type="ECO:0000313" key="1">
    <source>
        <dbReference type="EMBL" id="CAB3982329.1"/>
    </source>
</evidence>